<gene>
    <name evidence="1" type="ORF">BDR25DRAFT_357151</name>
</gene>
<dbReference type="Proteomes" id="UP000799755">
    <property type="component" value="Unassembled WGS sequence"/>
</dbReference>
<evidence type="ECO:0000313" key="1">
    <source>
        <dbReference type="EMBL" id="KAF2468788.1"/>
    </source>
</evidence>
<comment type="caution">
    <text evidence="1">The sequence shown here is derived from an EMBL/GenBank/DDBJ whole genome shotgun (WGS) entry which is preliminary data.</text>
</comment>
<reference evidence="1" key="1">
    <citation type="journal article" date="2020" name="Stud. Mycol.">
        <title>101 Dothideomycetes genomes: a test case for predicting lifestyles and emergence of pathogens.</title>
        <authorList>
            <person name="Haridas S."/>
            <person name="Albert R."/>
            <person name="Binder M."/>
            <person name="Bloem J."/>
            <person name="Labutti K."/>
            <person name="Salamov A."/>
            <person name="Andreopoulos B."/>
            <person name="Baker S."/>
            <person name="Barry K."/>
            <person name="Bills G."/>
            <person name="Bluhm B."/>
            <person name="Cannon C."/>
            <person name="Castanera R."/>
            <person name="Culley D."/>
            <person name="Daum C."/>
            <person name="Ezra D."/>
            <person name="Gonzalez J."/>
            <person name="Henrissat B."/>
            <person name="Kuo A."/>
            <person name="Liang C."/>
            <person name="Lipzen A."/>
            <person name="Lutzoni F."/>
            <person name="Magnuson J."/>
            <person name="Mondo S."/>
            <person name="Nolan M."/>
            <person name="Ohm R."/>
            <person name="Pangilinan J."/>
            <person name="Park H.-J."/>
            <person name="Ramirez L."/>
            <person name="Alfaro M."/>
            <person name="Sun H."/>
            <person name="Tritt A."/>
            <person name="Yoshinaga Y."/>
            <person name="Zwiers L.-H."/>
            <person name="Turgeon B."/>
            <person name="Goodwin S."/>
            <person name="Spatafora J."/>
            <person name="Crous P."/>
            <person name="Grigoriev I."/>
        </authorList>
    </citation>
    <scope>NUCLEOTIDE SEQUENCE</scope>
    <source>
        <strain evidence="1">ATCC 200398</strain>
    </source>
</reference>
<protein>
    <submittedName>
        <fullName evidence="1">Uncharacterized protein</fullName>
    </submittedName>
</protein>
<name>A0ACB6QQD7_9PLEO</name>
<sequence length="245" mass="26632">MVGTLTISSSLYSSFTLNSTHRSSLNSSPLSSIPVSNSFRSEPSRNDARVDMNLSREYGGYTVAVRRSGGSLGYVGATTLEYSITSPFEFHPALHILTSFFLSASSSAILEYPLSSHNRNPSVPLSGSSSTHWRIYLYICQRGPRTVHGAWLHWLFDAVLECVLGILILRRVRLLMFGSCSLLLGEMMGACTECLGPLTARKEGAMNGLFISSLLSIYVVAAGFSDNFNLGSPALLIGQGVKRDY</sequence>
<dbReference type="EMBL" id="MU003514">
    <property type="protein sequence ID" value="KAF2468788.1"/>
    <property type="molecule type" value="Genomic_DNA"/>
</dbReference>
<organism evidence="1 2">
    <name type="scientific">Lindgomyces ingoldianus</name>
    <dbReference type="NCBI Taxonomy" id="673940"/>
    <lineage>
        <taxon>Eukaryota</taxon>
        <taxon>Fungi</taxon>
        <taxon>Dikarya</taxon>
        <taxon>Ascomycota</taxon>
        <taxon>Pezizomycotina</taxon>
        <taxon>Dothideomycetes</taxon>
        <taxon>Pleosporomycetidae</taxon>
        <taxon>Pleosporales</taxon>
        <taxon>Lindgomycetaceae</taxon>
        <taxon>Lindgomyces</taxon>
    </lineage>
</organism>
<accession>A0ACB6QQD7</accession>
<proteinExistence type="predicted"/>
<keyword evidence="2" id="KW-1185">Reference proteome</keyword>
<evidence type="ECO:0000313" key="2">
    <source>
        <dbReference type="Proteomes" id="UP000799755"/>
    </source>
</evidence>